<comment type="caution">
    <text evidence="1">The sequence shown here is derived from an EMBL/GenBank/DDBJ whole genome shotgun (WGS) entry which is preliminary data.</text>
</comment>
<evidence type="ECO:0000313" key="1">
    <source>
        <dbReference type="EMBL" id="KAF2263216.1"/>
    </source>
</evidence>
<evidence type="ECO:0000313" key="2">
    <source>
        <dbReference type="Proteomes" id="UP000800093"/>
    </source>
</evidence>
<proteinExistence type="predicted"/>
<dbReference type="EMBL" id="ML986629">
    <property type="protein sequence ID" value="KAF2263216.1"/>
    <property type="molecule type" value="Genomic_DNA"/>
</dbReference>
<protein>
    <submittedName>
        <fullName evidence="1">Uncharacterized protein</fullName>
    </submittedName>
</protein>
<name>A0A9P4N7X8_9PLEO</name>
<keyword evidence="2" id="KW-1185">Reference proteome</keyword>
<dbReference type="Proteomes" id="UP000800093">
    <property type="component" value="Unassembled WGS sequence"/>
</dbReference>
<dbReference type="AlphaFoldDB" id="A0A9P4N7X8"/>
<gene>
    <name evidence="1" type="ORF">CC78DRAFT_581778</name>
</gene>
<accession>A0A9P4N7X8</accession>
<sequence>MASWPAPPCTSFSDYLGLSSGLIHLSTFSGTNDSCCSEYDPKAHQSPRPRLCSGYVQALPQNYHIGQEEATYPIYLDFGPLGSSLQRHPKRYIDPSRKRVSPRSLNNTKGVGEMGIGTRQLYGMEELRNRTQPLGPGITQPCGEHIQWPNQLPTRVGFVNKLSVASLPENASRIDHILYFSPHSHFGASPPRSADFPGRHSVEGLTACVHRNYIDHFQQAKWAEIPASSQLPDHPPLYNSSSLWIDHPNFCALTNCHAARESRLHDLQGRKAQALCAERFLQVPVSASSRPLGPSYLKVIPSLRGGASSTR</sequence>
<reference evidence="2" key="1">
    <citation type="journal article" date="2020" name="Stud. Mycol.">
        <title>101 Dothideomycetes genomes: A test case for predicting lifestyles and emergence of pathogens.</title>
        <authorList>
            <person name="Haridas S."/>
            <person name="Albert R."/>
            <person name="Binder M."/>
            <person name="Bloem J."/>
            <person name="LaButti K."/>
            <person name="Salamov A."/>
            <person name="Andreopoulos B."/>
            <person name="Baker S."/>
            <person name="Barry K."/>
            <person name="Bills G."/>
            <person name="Bluhm B."/>
            <person name="Cannon C."/>
            <person name="Castanera R."/>
            <person name="Culley D."/>
            <person name="Daum C."/>
            <person name="Ezra D."/>
            <person name="Gonzalez J."/>
            <person name="Henrissat B."/>
            <person name="Kuo A."/>
            <person name="Liang C."/>
            <person name="Lipzen A."/>
            <person name="Lutzoni F."/>
            <person name="Magnuson J."/>
            <person name="Mondo S."/>
            <person name="Nolan M."/>
            <person name="Ohm R."/>
            <person name="Pangilinan J."/>
            <person name="Park H.-J."/>
            <person name="Ramirez L."/>
            <person name="Alfaro M."/>
            <person name="Sun H."/>
            <person name="Tritt A."/>
            <person name="Yoshinaga Y."/>
            <person name="Zwiers L.-H."/>
            <person name="Turgeon B."/>
            <person name="Goodwin S."/>
            <person name="Spatafora J."/>
            <person name="Crous P."/>
            <person name="Grigoriev I."/>
        </authorList>
    </citation>
    <scope>NUCLEOTIDE SEQUENCE [LARGE SCALE GENOMIC DNA]</scope>
    <source>
        <strain evidence="2">CBS 304.66</strain>
    </source>
</reference>
<organism evidence="1 2">
    <name type="scientific">Lojkania enalia</name>
    <dbReference type="NCBI Taxonomy" id="147567"/>
    <lineage>
        <taxon>Eukaryota</taxon>
        <taxon>Fungi</taxon>
        <taxon>Dikarya</taxon>
        <taxon>Ascomycota</taxon>
        <taxon>Pezizomycotina</taxon>
        <taxon>Dothideomycetes</taxon>
        <taxon>Pleosporomycetidae</taxon>
        <taxon>Pleosporales</taxon>
        <taxon>Pleosporales incertae sedis</taxon>
        <taxon>Lojkania</taxon>
    </lineage>
</organism>